<protein>
    <submittedName>
        <fullName evidence="2">Uncharacterized protein</fullName>
    </submittedName>
</protein>
<organism evidence="2 3">
    <name type="scientific">Caenorhabditis bovis</name>
    <dbReference type="NCBI Taxonomy" id="2654633"/>
    <lineage>
        <taxon>Eukaryota</taxon>
        <taxon>Metazoa</taxon>
        <taxon>Ecdysozoa</taxon>
        <taxon>Nematoda</taxon>
        <taxon>Chromadorea</taxon>
        <taxon>Rhabditida</taxon>
        <taxon>Rhabditina</taxon>
        <taxon>Rhabditomorpha</taxon>
        <taxon>Rhabditoidea</taxon>
        <taxon>Rhabditidae</taxon>
        <taxon>Peloderinae</taxon>
        <taxon>Caenorhabditis</taxon>
    </lineage>
</organism>
<feature type="region of interest" description="Disordered" evidence="1">
    <location>
        <begin position="15"/>
        <end position="38"/>
    </location>
</feature>
<evidence type="ECO:0000313" key="3">
    <source>
        <dbReference type="Proteomes" id="UP000494206"/>
    </source>
</evidence>
<proteinExistence type="predicted"/>
<dbReference type="Proteomes" id="UP000494206">
    <property type="component" value="Unassembled WGS sequence"/>
</dbReference>
<accession>A0A8S1F2R9</accession>
<name>A0A8S1F2R9_9PELO</name>
<dbReference type="AlphaFoldDB" id="A0A8S1F2R9"/>
<evidence type="ECO:0000313" key="2">
    <source>
        <dbReference type="EMBL" id="CAB3406556.1"/>
    </source>
</evidence>
<gene>
    <name evidence="2" type="ORF">CBOVIS_LOCUS8615</name>
</gene>
<evidence type="ECO:0000256" key="1">
    <source>
        <dbReference type="SAM" id="MobiDB-lite"/>
    </source>
</evidence>
<comment type="caution">
    <text evidence="2">The sequence shown here is derived from an EMBL/GenBank/DDBJ whole genome shotgun (WGS) entry which is preliminary data.</text>
</comment>
<reference evidence="2 3" key="1">
    <citation type="submission" date="2020-04" db="EMBL/GenBank/DDBJ databases">
        <authorList>
            <person name="Laetsch R D."/>
            <person name="Stevens L."/>
            <person name="Kumar S."/>
            <person name="Blaxter L. M."/>
        </authorList>
    </citation>
    <scope>NUCLEOTIDE SEQUENCE [LARGE SCALE GENOMIC DNA]</scope>
</reference>
<keyword evidence="3" id="KW-1185">Reference proteome</keyword>
<sequence length="260" mass="30287">MKLFNKLRHLVRRSSGSSHHSDTYSDASDTDSCSSSTASTTGVYTVVSEIRNPSLRLRVLQKVRDEWLPRTLVLRFDTNGECHIYIIAHCQYSYYEVYNASTNFIRAIYDANDKYCTLVLQEAILRFKMESKLQKLKLVAYISENLDVKGWQMDGVLTYAPDGKYHKKNTKVILIVRGSMLLIIDRASLEIIRRESLPHIGVMSCDFQTSLLYYTNLRQTEIPINNQNYVAVSIPNIHLFWEFMTNHRLQHCQRFKFLRA</sequence>
<dbReference type="EMBL" id="CADEPM010000005">
    <property type="protein sequence ID" value="CAB3406556.1"/>
    <property type="molecule type" value="Genomic_DNA"/>
</dbReference>